<dbReference type="InterPro" id="IPR058922">
    <property type="entry name" value="WHD_DRP"/>
</dbReference>
<dbReference type="Gene3D" id="3.40.50.300">
    <property type="entry name" value="P-loop containing nucleotide triphosphate hydrolases"/>
    <property type="match status" value="1"/>
</dbReference>
<evidence type="ECO:0000259" key="10">
    <source>
        <dbReference type="Pfam" id="PF25019"/>
    </source>
</evidence>
<evidence type="ECO:0008006" key="13">
    <source>
        <dbReference type="Google" id="ProtNLM"/>
    </source>
</evidence>
<feature type="domain" description="Disease resistance protein At4g27190-like leucine-rich repeats" evidence="8">
    <location>
        <begin position="957"/>
        <end position="1067"/>
    </location>
</feature>
<feature type="domain" description="Disease resistance protein winged helix" evidence="9">
    <location>
        <begin position="432"/>
        <end position="500"/>
    </location>
</feature>
<proteinExistence type="predicted"/>
<evidence type="ECO:0000259" key="8">
    <source>
        <dbReference type="Pfam" id="PF23247"/>
    </source>
</evidence>
<keyword evidence="3" id="KW-0547">Nucleotide-binding</keyword>
<dbReference type="Pfam" id="PF25019">
    <property type="entry name" value="LRR_R13L1-DRL21"/>
    <property type="match status" value="1"/>
</dbReference>
<evidence type="ECO:0000256" key="4">
    <source>
        <dbReference type="ARBA" id="ARBA00022821"/>
    </source>
</evidence>
<dbReference type="Pfam" id="PF23559">
    <property type="entry name" value="WHD_DRP"/>
    <property type="match status" value="1"/>
</dbReference>
<dbReference type="Gene3D" id="1.10.10.10">
    <property type="entry name" value="Winged helix-like DNA-binding domain superfamily/Winged helix DNA-binding domain"/>
    <property type="match status" value="1"/>
</dbReference>
<dbReference type="SUPFAM" id="SSF52540">
    <property type="entry name" value="P-loop containing nucleoside triphosphate hydrolases"/>
    <property type="match status" value="1"/>
</dbReference>
<keyword evidence="1" id="KW-0433">Leucine-rich repeat</keyword>
<evidence type="ECO:0000259" key="9">
    <source>
        <dbReference type="Pfam" id="PF23559"/>
    </source>
</evidence>
<dbReference type="InterPro" id="IPR036388">
    <property type="entry name" value="WH-like_DNA-bd_sf"/>
</dbReference>
<dbReference type="InterPro" id="IPR038005">
    <property type="entry name" value="RX-like_CC"/>
</dbReference>
<dbReference type="InterPro" id="IPR042197">
    <property type="entry name" value="Apaf_helical"/>
</dbReference>
<evidence type="ECO:0000259" key="7">
    <source>
        <dbReference type="Pfam" id="PF18052"/>
    </source>
</evidence>
<dbReference type="InterPro" id="IPR027417">
    <property type="entry name" value="P-loop_NTPase"/>
</dbReference>
<organism evidence="11 12">
    <name type="scientific">Hevea brasiliensis</name>
    <name type="common">Para rubber tree</name>
    <name type="synonym">Siphonia brasiliensis</name>
    <dbReference type="NCBI Taxonomy" id="3981"/>
    <lineage>
        <taxon>Eukaryota</taxon>
        <taxon>Viridiplantae</taxon>
        <taxon>Streptophyta</taxon>
        <taxon>Embryophyta</taxon>
        <taxon>Tracheophyta</taxon>
        <taxon>Spermatophyta</taxon>
        <taxon>Magnoliopsida</taxon>
        <taxon>eudicotyledons</taxon>
        <taxon>Gunneridae</taxon>
        <taxon>Pentapetalae</taxon>
        <taxon>rosids</taxon>
        <taxon>fabids</taxon>
        <taxon>Malpighiales</taxon>
        <taxon>Euphorbiaceae</taxon>
        <taxon>Crotonoideae</taxon>
        <taxon>Micrandreae</taxon>
        <taxon>Hevea</taxon>
    </lineage>
</organism>
<name>A0A6A6M1W2_HEVBR</name>
<sequence length="1113" mass="126612">MGDGNPNLSGIIRIVSSILLDPSISLIKDKYHLFKGVKEQVEKLSSNLSAIEAVLQIAEQKQLEESHYRDWLRKLQGAVWDAEDVLDTFRTDAFLWKRKQEVLCFHPPFSLSKTSYKYDAALRIKEVSSKLGRIADERKNFSLEFNVDGGNARKDTPICLSLETEFFGRADDKERIVNLLISDESKKQGKVSLIPIVGMGGIGKTTLARVVYNDSRVEKHFEFRMWVYVSPHFNLTQILREMMESYSKTSLPSNLSSSLVESQFRAFLPGKRFFLVLDDVWSVDYNKDWEPLLQFLEMGEKGSKVLVTTRNEKVAEIACTKSPHILECLPEYECWSLFNNGFRSGNMSSLVQEQLEDVGKKIVRRCGGLPLAVKAMRNLLRGNVEKSKWQKVMNSSTRELEDSYSLNILPTLKLSYNHLPSHLKQCFAICSIFPKAYAFYKEELVKLWMAQGFVQSSRLDRAEKIGIEYFDELLARSFFQVLNIDGKVQYRMHDFVHDLAQSVSSTYCCQVKDFRSSSFSEEHRHMSLLCQDVEQSLLKIVDSSSKLRTLLLPGDYVKDFGQALGKVFHSLKYIRMLDLSSSLILELPSSIEEMKLLRYLDISKTEIKVLPDSICNLSNIQTLKLLGCPRLFALPKDLRKLVNLHYLELDEIFWFHCKALPPGMGKLTNLHNLAAFQVGCKTGYGIEELKDMAYLRGTLHISMLENAVNAKEAKLSEKESLQKLIFEWSNGDFSSYDEAAEERILEDLLPHSNIKELQLWNYKGTRFPTWMRDGLLQNLVTAALKHCTKSITLTLGQLPLLEALNVKGLQELEAWPNMQYPSLRRLKICDCPKLRKLPDIFDKLEILTIKKCNALKVLPVTPSLESLVLVDNPSLEDWNEVTVSEGERFSLSKLAELKIVNCPKLKGLPQNFSPQKLEISNCELLTTLPSTEHAQHLQCLALDSYSDGTLLRAVPNTSSLYSLIISNIENLVSFPKWPHLPELKALYIHSCKELMSLSQDERPLRSLSSLKLLSIKECPKLVKLPAEGLPSSLECLSINSCAGLKSLVPKDILKSLTSLKDLYIQDCPLIDSFPEDGLPESLQHLHIKDCPLLTKRCQGEWSGSRMAKDHAHF</sequence>
<reference evidence="11 12" key="1">
    <citation type="journal article" date="2020" name="Mol. Plant">
        <title>The Chromosome-Based Rubber Tree Genome Provides New Insights into Spurge Genome Evolution and Rubber Biosynthesis.</title>
        <authorList>
            <person name="Liu J."/>
            <person name="Shi C."/>
            <person name="Shi C.C."/>
            <person name="Li W."/>
            <person name="Zhang Q.J."/>
            <person name="Zhang Y."/>
            <person name="Li K."/>
            <person name="Lu H.F."/>
            <person name="Shi C."/>
            <person name="Zhu S.T."/>
            <person name="Xiao Z.Y."/>
            <person name="Nan H."/>
            <person name="Yue Y."/>
            <person name="Zhu X.G."/>
            <person name="Wu Y."/>
            <person name="Hong X.N."/>
            <person name="Fan G.Y."/>
            <person name="Tong Y."/>
            <person name="Zhang D."/>
            <person name="Mao C.L."/>
            <person name="Liu Y.L."/>
            <person name="Hao S.J."/>
            <person name="Liu W.Q."/>
            <person name="Lv M.Q."/>
            <person name="Zhang H.B."/>
            <person name="Liu Y."/>
            <person name="Hu-Tang G.R."/>
            <person name="Wang J.P."/>
            <person name="Wang J.H."/>
            <person name="Sun Y.H."/>
            <person name="Ni S.B."/>
            <person name="Chen W.B."/>
            <person name="Zhang X.C."/>
            <person name="Jiao Y.N."/>
            <person name="Eichler E.E."/>
            <person name="Li G.H."/>
            <person name="Liu X."/>
            <person name="Gao L.Z."/>
        </authorList>
    </citation>
    <scope>NUCLEOTIDE SEQUENCE [LARGE SCALE GENOMIC DNA]</scope>
    <source>
        <strain evidence="12">cv. GT1</strain>
        <tissue evidence="11">Leaf</tissue>
    </source>
</reference>
<dbReference type="PANTHER" id="PTHR36766:SF70">
    <property type="entry name" value="DISEASE RESISTANCE PROTEIN RGA4"/>
    <property type="match status" value="1"/>
</dbReference>
<dbReference type="GO" id="GO:0005524">
    <property type="term" value="F:ATP binding"/>
    <property type="evidence" value="ECO:0007669"/>
    <property type="project" value="UniProtKB-KW"/>
</dbReference>
<evidence type="ECO:0000256" key="2">
    <source>
        <dbReference type="ARBA" id="ARBA00022737"/>
    </source>
</evidence>
<protein>
    <recommendedName>
        <fullName evidence="13">NB-ARC domain-containing protein</fullName>
    </recommendedName>
</protein>
<dbReference type="InterPro" id="IPR002182">
    <property type="entry name" value="NB-ARC"/>
</dbReference>
<dbReference type="Pfam" id="PF00931">
    <property type="entry name" value="NB-ARC"/>
    <property type="match status" value="1"/>
</dbReference>
<dbReference type="EMBL" id="JAAGAX010000008">
    <property type="protein sequence ID" value="KAF2306787.1"/>
    <property type="molecule type" value="Genomic_DNA"/>
</dbReference>
<comment type="caution">
    <text evidence="11">The sequence shown here is derived from an EMBL/GenBank/DDBJ whole genome shotgun (WGS) entry which is preliminary data.</text>
</comment>
<dbReference type="CDD" id="cd14798">
    <property type="entry name" value="RX-CC_like"/>
    <property type="match status" value="1"/>
</dbReference>
<evidence type="ECO:0000256" key="5">
    <source>
        <dbReference type="ARBA" id="ARBA00022840"/>
    </source>
</evidence>
<dbReference type="Gene3D" id="3.80.10.10">
    <property type="entry name" value="Ribonuclease Inhibitor"/>
    <property type="match status" value="2"/>
</dbReference>
<dbReference type="Gene3D" id="1.10.8.430">
    <property type="entry name" value="Helical domain of apoptotic protease-activating factors"/>
    <property type="match status" value="1"/>
</dbReference>
<feature type="domain" description="Disease resistance N-terminal" evidence="7">
    <location>
        <begin position="17"/>
        <end position="100"/>
    </location>
</feature>
<dbReference type="AlphaFoldDB" id="A0A6A6M1W2"/>
<dbReference type="Pfam" id="PF23247">
    <property type="entry name" value="LRR_RPS2"/>
    <property type="match status" value="1"/>
</dbReference>
<evidence type="ECO:0000313" key="11">
    <source>
        <dbReference type="EMBL" id="KAF2306787.1"/>
    </source>
</evidence>
<feature type="domain" description="NB-ARC" evidence="6">
    <location>
        <begin position="171"/>
        <end position="340"/>
    </location>
</feature>
<dbReference type="InterPro" id="IPR056789">
    <property type="entry name" value="LRR_R13L1-DRL21"/>
</dbReference>
<dbReference type="PRINTS" id="PR00364">
    <property type="entry name" value="DISEASERSIST"/>
</dbReference>
<evidence type="ECO:0000256" key="3">
    <source>
        <dbReference type="ARBA" id="ARBA00022741"/>
    </source>
</evidence>
<dbReference type="SUPFAM" id="SSF52047">
    <property type="entry name" value="RNI-like"/>
    <property type="match status" value="1"/>
</dbReference>
<feature type="domain" description="R13L1/DRL21-like LRR repeat region" evidence="10">
    <location>
        <begin position="686"/>
        <end position="808"/>
    </location>
</feature>
<dbReference type="FunFam" id="1.10.10.10:FF:000322">
    <property type="entry name" value="Probable disease resistance protein At1g63360"/>
    <property type="match status" value="1"/>
</dbReference>
<dbReference type="GO" id="GO:0006952">
    <property type="term" value="P:defense response"/>
    <property type="evidence" value="ECO:0007669"/>
    <property type="project" value="UniProtKB-KW"/>
</dbReference>
<keyword evidence="5" id="KW-0067">ATP-binding</keyword>
<accession>A0A6A6M1W2</accession>
<gene>
    <name evidence="11" type="ORF">GH714_021402</name>
</gene>
<evidence type="ECO:0000259" key="6">
    <source>
        <dbReference type="Pfam" id="PF00931"/>
    </source>
</evidence>
<dbReference type="GO" id="GO:0043531">
    <property type="term" value="F:ADP binding"/>
    <property type="evidence" value="ECO:0007669"/>
    <property type="project" value="InterPro"/>
</dbReference>
<keyword evidence="4" id="KW-0611">Plant defense</keyword>
<dbReference type="InterPro" id="IPR041118">
    <property type="entry name" value="Rx_N"/>
</dbReference>
<evidence type="ECO:0000256" key="1">
    <source>
        <dbReference type="ARBA" id="ARBA00022614"/>
    </source>
</evidence>
<dbReference type="FunFam" id="3.40.50.300:FF:001091">
    <property type="entry name" value="Probable disease resistance protein At1g61300"/>
    <property type="match status" value="1"/>
</dbReference>
<dbReference type="Gene3D" id="1.20.5.4130">
    <property type="match status" value="1"/>
</dbReference>
<dbReference type="Pfam" id="PF18052">
    <property type="entry name" value="Rx_N"/>
    <property type="match status" value="1"/>
</dbReference>
<keyword evidence="2" id="KW-0677">Repeat</keyword>
<dbReference type="InterPro" id="IPR032675">
    <property type="entry name" value="LRR_dom_sf"/>
</dbReference>
<dbReference type="SUPFAM" id="SSF52058">
    <property type="entry name" value="L domain-like"/>
    <property type="match status" value="1"/>
</dbReference>
<keyword evidence="12" id="KW-1185">Reference proteome</keyword>
<dbReference type="InterPro" id="IPR057135">
    <property type="entry name" value="At4g27190-like_LRR"/>
</dbReference>
<evidence type="ECO:0000313" key="12">
    <source>
        <dbReference type="Proteomes" id="UP000467840"/>
    </source>
</evidence>
<dbReference type="GO" id="GO:0051707">
    <property type="term" value="P:response to other organism"/>
    <property type="evidence" value="ECO:0007669"/>
    <property type="project" value="UniProtKB-ARBA"/>
</dbReference>
<dbReference type="Proteomes" id="UP000467840">
    <property type="component" value="Chromosome 9"/>
</dbReference>
<dbReference type="PANTHER" id="PTHR36766">
    <property type="entry name" value="PLANT BROAD-SPECTRUM MILDEW RESISTANCE PROTEIN RPW8"/>
    <property type="match status" value="1"/>
</dbReference>